<dbReference type="Proteomes" id="UP000270094">
    <property type="component" value="Unassembled WGS sequence"/>
</dbReference>
<keyword evidence="2" id="KW-1185">Reference proteome</keyword>
<gene>
    <name evidence="1" type="ORF">SVUK_LOCUS17525</name>
</gene>
<accession>A0A3P7K280</accession>
<name>A0A3P7K280_STRVU</name>
<evidence type="ECO:0000313" key="2">
    <source>
        <dbReference type="Proteomes" id="UP000270094"/>
    </source>
</evidence>
<sequence>MDRRDWVRVIDHSKYLCRSRQTLYFDENLHYINK</sequence>
<evidence type="ECO:0000313" key="1">
    <source>
        <dbReference type="EMBL" id="VDM82527.1"/>
    </source>
</evidence>
<proteinExistence type="predicted"/>
<dbReference type="EMBL" id="UYYB01118124">
    <property type="protein sequence ID" value="VDM82527.1"/>
    <property type="molecule type" value="Genomic_DNA"/>
</dbReference>
<reference evidence="1 2" key="1">
    <citation type="submission" date="2018-11" db="EMBL/GenBank/DDBJ databases">
        <authorList>
            <consortium name="Pathogen Informatics"/>
        </authorList>
    </citation>
    <scope>NUCLEOTIDE SEQUENCE [LARGE SCALE GENOMIC DNA]</scope>
</reference>
<dbReference type="AlphaFoldDB" id="A0A3P7K280"/>
<protein>
    <submittedName>
        <fullName evidence="1">Uncharacterized protein</fullName>
    </submittedName>
</protein>
<organism evidence="1 2">
    <name type="scientific">Strongylus vulgaris</name>
    <name type="common">Blood worm</name>
    <dbReference type="NCBI Taxonomy" id="40348"/>
    <lineage>
        <taxon>Eukaryota</taxon>
        <taxon>Metazoa</taxon>
        <taxon>Ecdysozoa</taxon>
        <taxon>Nematoda</taxon>
        <taxon>Chromadorea</taxon>
        <taxon>Rhabditida</taxon>
        <taxon>Rhabditina</taxon>
        <taxon>Rhabditomorpha</taxon>
        <taxon>Strongyloidea</taxon>
        <taxon>Strongylidae</taxon>
        <taxon>Strongylus</taxon>
    </lineage>
</organism>